<keyword evidence="5 12" id="KW-0648">Protein biosynthesis</keyword>
<dbReference type="EMBL" id="QQYZ01000006">
    <property type="protein sequence ID" value="RSY86961.1"/>
    <property type="molecule type" value="Genomic_DNA"/>
</dbReference>
<comment type="similarity">
    <text evidence="1 12">Belongs to the TRAFAC class translation factor GTPase superfamily. Classic translation factor GTPase family. LepA subfamily.</text>
</comment>
<dbReference type="InterPro" id="IPR035647">
    <property type="entry name" value="EFG_III/V"/>
</dbReference>
<dbReference type="Pfam" id="PF00679">
    <property type="entry name" value="EFG_C"/>
    <property type="match status" value="1"/>
</dbReference>
<dbReference type="FunFam" id="3.40.50.300:FF:000078">
    <property type="entry name" value="Elongation factor 4"/>
    <property type="match status" value="1"/>
</dbReference>
<keyword evidence="3 12" id="KW-0547">Nucleotide-binding</keyword>
<dbReference type="GO" id="GO:0043022">
    <property type="term" value="F:ribosome binding"/>
    <property type="evidence" value="ECO:0007669"/>
    <property type="project" value="UniProtKB-UniRule"/>
</dbReference>
<dbReference type="EC" id="3.6.5.n1" evidence="11 12"/>
<dbReference type="SMART" id="SM00838">
    <property type="entry name" value="EFG_C"/>
    <property type="match status" value="1"/>
</dbReference>
<protein>
    <recommendedName>
        <fullName evidence="11 12">Elongation factor 4</fullName>
        <shortName evidence="12">EF-4</shortName>
        <ecNumber evidence="11 12">3.6.5.n1</ecNumber>
    </recommendedName>
    <alternativeName>
        <fullName evidence="12">Ribosomal back-translocase LepA</fullName>
    </alternativeName>
</protein>
<feature type="binding site" evidence="12">
    <location>
        <begin position="135"/>
        <end position="138"/>
    </location>
    <ligand>
        <name>GTP</name>
        <dbReference type="ChEBI" id="CHEBI:37565"/>
    </ligand>
</feature>
<dbReference type="InterPro" id="IPR000795">
    <property type="entry name" value="T_Tr_GTP-bd_dom"/>
</dbReference>
<dbReference type="InterPro" id="IPR035654">
    <property type="entry name" value="LepA_IV"/>
</dbReference>
<dbReference type="InterPro" id="IPR031157">
    <property type="entry name" value="G_TR_CS"/>
</dbReference>
<evidence type="ECO:0000313" key="18">
    <source>
        <dbReference type="Proteomes" id="UP000286681"/>
    </source>
</evidence>
<dbReference type="EMBL" id="CP018820">
    <property type="protein sequence ID" value="APR53805.1"/>
    <property type="molecule type" value="Genomic_DNA"/>
</dbReference>
<evidence type="ECO:0000259" key="13">
    <source>
        <dbReference type="PROSITE" id="PS51722"/>
    </source>
</evidence>
<evidence type="ECO:0000256" key="9">
    <source>
        <dbReference type="ARBA" id="ARBA00057626"/>
    </source>
</evidence>
<proteinExistence type="inferred from homology"/>
<dbReference type="Gene3D" id="2.40.30.10">
    <property type="entry name" value="Translation factors"/>
    <property type="match status" value="1"/>
</dbReference>
<dbReference type="CDD" id="cd16260">
    <property type="entry name" value="EF4_III"/>
    <property type="match status" value="1"/>
</dbReference>
<evidence type="ECO:0000256" key="3">
    <source>
        <dbReference type="ARBA" id="ARBA00022741"/>
    </source>
</evidence>
<evidence type="ECO:0000256" key="12">
    <source>
        <dbReference type="HAMAP-Rule" id="MF_00071"/>
    </source>
</evidence>
<dbReference type="NCBIfam" id="TIGR01393">
    <property type="entry name" value="lepA"/>
    <property type="match status" value="1"/>
</dbReference>
<comment type="function">
    <text evidence="9 12">Required for accurate and efficient protein synthesis under certain stress conditions. May act as a fidelity factor of the translation reaction, by catalyzing a one-codon backward translocation of tRNAs on improperly translocated ribosomes. Back-translocation proceeds from a post-translocation (POST) complex to a pre-translocation (PRE) complex, thus giving elongation factor G a second chance to translocate the tRNAs correctly. Binds to ribosomes in a GTP-dependent manner.</text>
</comment>
<evidence type="ECO:0000313" key="14">
    <source>
        <dbReference type="EMBL" id="APR53805.1"/>
    </source>
</evidence>
<dbReference type="GO" id="GO:0003746">
    <property type="term" value="F:translation elongation factor activity"/>
    <property type="evidence" value="ECO:0007669"/>
    <property type="project" value="UniProtKB-UniRule"/>
</dbReference>
<dbReference type="Gene3D" id="3.30.70.2570">
    <property type="entry name" value="Elongation factor 4, C-terminal domain"/>
    <property type="match status" value="1"/>
</dbReference>
<dbReference type="PANTHER" id="PTHR43512:SF4">
    <property type="entry name" value="TRANSLATION FACTOR GUF1 HOMOLOG, CHLOROPLASTIC"/>
    <property type="match status" value="1"/>
</dbReference>
<dbReference type="KEGG" id="skr:BRX40_16515"/>
<dbReference type="RefSeq" id="WP_075152341.1">
    <property type="nucleotide sequence ID" value="NZ_CP018820.1"/>
</dbReference>
<evidence type="ECO:0000256" key="7">
    <source>
        <dbReference type="ARBA" id="ARBA00023136"/>
    </source>
</evidence>
<gene>
    <name evidence="12" type="primary">lepA</name>
    <name evidence="14" type="ORF">BRX40_16515</name>
    <name evidence="15" type="ORF">CA257_04495</name>
    <name evidence="16" type="ORF">DAH66_08865</name>
</gene>
<dbReference type="Pfam" id="PF00009">
    <property type="entry name" value="GTP_EFTU"/>
    <property type="match status" value="1"/>
</dbReference>
<reference evidence="14" key="1">
    <citation type="submission" date="2016-12" db="EMBL/GenBank/DDBJ databases">
        <title>Whole genome sequencing of Sphingomonas koreensis.</title>
        <authorList>
            <person name="Conlan S."/>
            <person name="Thomas P.J."/>
            <person name="Mullikin J."/>
            <person name="Palmore T.N."/>
            <person name="Frank K.M."/>
            <person name="Segre J.A."/>
        </authorList>
    </citation>
    <scope>NUCLEOTIDE SEQUENCE</scope>
    <source>
        <strain evidence="14">ABOJV</strain>
    </source>
</reference>
<dbReference type="GeneID" id="44134166"/>
<evidence type="ECO:0000313" key="19">
    <source>
        <dbReference type="Proteomes" id="UP000287746"/>
    </source>
</evidence>
<dbReference type="SUPFAM" id="SSF52540">
    <property type="entry name" value="P-loop containing nucleoside triphosphate hydrolases"/>
    <property type="match status" value="1"/>
</dbReference>
<comment type="subcellular location">
    <subcellularLocation>
        <location evidence="12">Cell membrane</location>
        <topology evidence="12">Peripheral membrane protein</topology>
        <orientation evidence="12">Cytoplasmic side</orientation>
    </subcellularLocation>
</comment>
<dbReference type="FunFam" id="3.30.70.870:FF:000004">
    <property type="entry name" value="Translation factor GUF1, mitochondrial"/>
    <property type="match status" value="1"/>
</dbReference>
<keyword evidence="4 12" id="KW-0378">Hydrolase</keyword>
<organism evidence="14 17">
    <name type="scientific">Sphingomonas koreensis</name>
    <dbReference type="NCBI Taxonomy" id="93064"/>
    <lineage>
        <taxon>Bacteria</taxon>
        <taxon>Pseudomonadati</taxon>
        <taxon>Pseudomonadota</taxon>
        <taxon>Alphaproteobacteria</taxon>
        <taxon>Sphingomonadales</taxon>
        <taxon>Sphingomonadaceae</taxon>
        <taxon>Sphingomonas</taxon>
    </lineage>
</organism>
<dbReference type="EMBL" id="QQWO01000003">
    <property type="protein sequence ID" value="RSV06181.1"/>
    <property type="molecule type" value="Genomic_DNA"/>
</dbReference>
<dbReference type="CDD" id="cd03709">
    <property type="entry name" value="lepA_C"/>
    <property type="match status" value="1"/>
</dbReference>
<evidence type="ECO:0000313" key="15">
    <source>
        <dbReference type="EMBL" id="RSV06181.1"/>
    </source>
</evidence>
<dbReference type="InterPro" id="IPR000640">
    <property type="entry name" value="EFG_V-like"/>
</dbReference>
<dbReference type="Gene3D" id="3.40.50.300">
    <property type="entry name" value="P-loop containing nucleotide triphosphate hydrolases"/>
    <property type="match status" value="1"/>
</dbReference>
<evidence type="ECO:0000256" key="11">
    <source>
        <dbReference type="ARBA" id="ARBA00066744"/>
    </source>
</evidence>
<keyword evidence="17" id="KW-1185">Reference proteome</keyword>
<dbReference type="InterPro" id="IPR004161">
    <property type="entry name" value="EFTu-like_2"/>
</dbReference>
<dbReference type="InterPro" id="IPR005225">
    <property type="entry name" value="Small_GTP-bd"/>
</dbReference>
<dbReference type="InterPro" id="IPR013842">
    <property type="entry name" value="LepA_CTD"/>
</dbReference>
<dbReference type="GO" id="GO:0005886">
    <property type="term" value="C:plasma membrane"/>
    <property type="evidence" value="ECO:0007669"/>
    <property type="project" value="UniProtKB-SubCell"/>
</dbReference>
<evidence type="ECO:0000256" key="10">
    <source>
        <dbReference type="ARBA" id="ARBA00061052"/>
    </source>
</evidence>
<dbReference type="OrthoDB" id="9802948at2"/>
<dbReference type="CDD" id="cd03699">
    <property type="entry name" value="EF4_II"/>
    <property type="match status" value="1"/>
</dbReference>
<dbReference type="FunFam" id="2.40.30.10:FF:000015">
    <property type="entry name" value="Translation factor GUF1, mitochondrial"/>
    <property type="match status" value="1"/>
</dbReference>
<evidence type="ECO:0000256" key="2">
    <source>
        <dbReference type="ARBA" id="ARBA00022475"/>
    </source>
</evidence>
<dbReference type="NCBIfam" id="TIGR00231">
    <property type="entry name" value="small_GTP"/>
    <property type="match status" value="1"/>
</dbReference>
<evidence type="ECO:0000256" key="5">
    <source>
        <dbReference type="ARBA" id="ARBA00022917"/>
    </source>
</evidence>
<dbReference type="Pfam" id="PF06421">
    <property type="entry name" value="LepA_C"/>
    <property type="match status" value="1"/>
</dbReference>
<dbReference type="SUPFAM" id="SSF54980">
    <property type="entry name" value="EF-G C-terminal domain-like"/>
    <property type="match status" value="2"/>
</dbReference>
<name>A0A1L6JD16_9SPHN</name>
<reference evidence="17" key="2">
    <citation type="submission" date="2016-12" db="EMBL/GenBank/DDBJ databases">
        <title>Whole genome sequencing of Sphingomonas sp. ABOJV.</title>
        <authorList>
            <person name="Conlan S."/>
            <person name="Thomas P.J."/>
            <person name="Mullikin J."/>
            <person name="Palmore T.N."/>
            <person name="Frank K.M."/>
            <person name="Segre J.A."/>
        </authorList>
    </citation>
    <scope>NUCLEOTIDE SEQUENCE [LARGE SCALE GENOMIC DNA]</scope>
    <source>
        <strain evidence="17">ABOJV</strain>
    </source>
</reference>
<dbReference type="CDD" id="cd01890">
    <property type="entry name" value="LepA"/>
    <property type="match status" value="1"/>
</dbReference>
<evidence type="ECO:0000313" key="17">
    <source>
        <dbReference type="Proteomes" id="UP000185161"/>
    </source>
</evidence>
<dbReference type="HAMAP" id="MF_00071">
    <property type="entry name" value="LepA"/>
    <property type="match status" value="1"/>
</dbReference>
<dbReference type="STRING" id="93064.BRX40_16515"/>
<keyword evidence="6 12" id="KW-0342">GTP-binding</keyword>
<feature type="domain" description="Tr-type G" evidence="13">
    <location>
        <begin position="6"/>
        <end position="188"/>
    </location>
</feature>
<comment type="catalytic activity">
    <reaction evidence="8 12">
        <text>GTP + H2O = GDP + phosphate + H(+)</text>
        <dbReference type="Rhea" id="RHEA:19669"/>
        <dbReference type="ChEBI" id="CHEBI:15377"/>
        <dbReference type="ChEBI" id="CHEBI:15378"/>
        <dbReference type="ChEBI" id="CHEBI:37565"/>
        <dbReference type="ChEBI" id="CHEBI:43474"/>
        <dbReference type="ChEBI" id="CHEBI:58189"/>
        <dbReference type="EC" id="3.6.5.n1"/>
    </reaction>
</comment>
<dbReference type="FunFam" id="3.30.70.240:FF:000007">
    <property type="entry name" value="Translation factor GUF1, mitochondrial"/>
    <property type="match status" value="1"/>
</dbReference>
<dbReference type="PROSITE" id="PS00301">
    <property type="entry name" value="G_TR_1"/>
    <property type="match status" value="1"/>
</dbReference>
<dbReference type="Proteomes" id="UP000185161">
    <property type="component" value="Chromosome"/>
</dbReference>
<dbReference type="PRINTS" id="PR00315">
    <property type="entry name" value="ELONGATNFCT"/>
</dbReference>
<dbReference type="AlphaFoldDB" id="A0A1L6JD16"/>
<keyword evidence="7 12" id="KW-0472">Membrane</keyword>
<evidence type="ECO:0000256" key="1">
    <source>
        <dbReference type="ARBA" id="ARBA00005454"/>
    </source>
</evidence>
<dbReference type="PANTHER" id="PTHR43512">
    <property type="entry name" value="TRANSLATION FACTOR GUF1-RELATED"/>
    <property type="match status" value="1"/>
</dbReference>
<keyword evidence="14" id="KW-0251">Elongation factor</keyword>
<dbReference type="InterPro" id="IPR027417">
    <property type="entry name" value="P-loop_NTPase"/>
</dbReference>
<dbReference type="GO" id="GO:0097216">
    <property type="term" value="F:guanosine tetraphosphate binding"/>
    <property type="evidence" value="ECO:0007669"/>
    <property type="project" value="UniProtKB-ARBA"/>
</dbReference>
<evidence type="ECO:0000256" key="4">
    <source>
        <dbReference type="ARBA" id="ARBA00022801"/>
    </source>
</evidence>
<dbReference type="GO" id="GO:0005525">
    <property type="term" value="F:GTP binding"/>
    <property type="evidence" value="ECO:0007669"/>
    <property type="project" value="UniProtKB-UniRule"/>
</dbReference>
<dbReference type="Proteomes" id="UP000287746">
    <property type="component" value="Unassembled WGS sequence"/>
</dbReference>
<sequence>MATELSRIRNFSIIAHIDHGKSTLADRLIQRTGGLTEREMSSQVLDNMDIEKERGITIKAQTVRLDWKGPDGLDYVLNLMDTPGHVDFAYEVSRSLAACEGALLVVDAAQGVEAQTLANVYQSIEHDHEIVPVINKIDLPSAEPEKVRHEIEEVIGIDASNAVLASAKSGIGIDEILNAVCERIPAPKGDPDAPLKAMLVDSWYDPYLGVVILVRVMDGTIRKGQQVKFMQSGTTHLIDRVGCFRPKIENLSDLGPGEIGFITAQIKEVAQARVGDTLTDAKKPAAEPLAGFKEVQPVVFCGLFPVDANDFEKLRESISKLRLNDASFSFEMETSAALGFGFRCGFLGLLHLEIIQERLMREYDLDLITTAPSVVYQIELTHGGGHIELHNPADMPEPNKIESIAEPWIRAVIYVPDEYLGSILKLCQDRRGIQQNLTYVGGRAQVTYELPLNEVVFDFYDRLKSLSKGYASFDYEQIGYRDGDLVKMGILVNEEPVDALSMIVHRSTAEVRGRGMVERLKELIPRHLFKIPIQAAIGGKVIARETISAMRKDVTAKCYGGDATRKRKLLEKQKKGKAKMREYGSVSIPQEAFIAALRMGEE</sequence>
<dbReference type="InterPro" id="IPR006297">
    <property type="entry name" value="EF-4"/>
</dbReference>
<keyword evidence="2 12" id="KW-1003">Cell membrane</keyword>
<dbReference type="Gene3D" id="3.30.70.240">
    <property type="match status" value="1"/>
</dbReference>
<reference evidence="18 19" key="3">
    <citation type="submission" date="2018-07" db="EMBL/GenBank/DDBJ databases">
        <title>Genomic and Epidemiologic Investigation of an Indolent Hospital Outbreak.</title>
        <authorList>
            <person name="Johnson R.C."/>
            <person name="Deming C."/>
            <person name="Conlan S."/>
            <person name="Zellmer C.J."/>
            <person name="Michelin A.V."/>
            <person name="Lee-Lin S."/>
            <person name="Thomas P.J."/>
            <person name="Park M."/>
            <person name="Weingarten R.A."/>
            <person name="Less J."/>
            <person name="Dekker J.P."/>
            <person name="Frank K.M."/>
            <person name="Musser K.A."/>
            <person name="Mcquiston J.R."/>
            <person name="Henderson D.K."/>
            <person name="Lau A.F."/>
            <person name="Palmore T.N."/>
            <person name="Segre J.A."/>
        </authorList>
    </citation>
    <scope>NUCLEOTIDE SEQUENCE [LARGE SCALE GENOMIC DNA]</scope>
    <source>
        <strain evidence="16 19">SK-CDC1_0717</strain>
        <strain evidence="15 18">SK-NIH.Env10_0317</strain>
    </source>
</reference>
<dbReference type="GO" id="GO:0045727">
    <property type="term" value="P:positive regulation of translation"/>
    <property type="evidence" value="ECO:0007669"/>
    <property type="project" value="UniProtKB-UniRule"/>
</dbReference>
<accession>A0A1L6JD16</accession>
<dbReference type="Gene3D" id="3.30.70.870">
    <property type="entry name" value="Elongation Factor G (Translational Gtpase), domain 3"/>
    <property type="match status" value="1"/>
</dbReference>
<dbReference type="GO" id="GO:0003924">
    <property type="term" value="F:GTPase activity"/>
    <property type="evidence" value="ECO:0007669"/>
    <property type="project" value="UniProtKB-UniRule"/>
</dbReference>
<comment type="similarity">
    <text evidence="10">Belongs to the GTP-binding elongation factor family. LepA subfamily.</text>
</comment>
<dbReference type="Proteomes" id="UP000286681">
    <property type="component" value="Unassembled WGS sequence"/>
</dbReference>
<dbReference type="FunFam" id="3.30.70.2570:FF:000001">
    <property type="entry name" value="Translation factor GUF1, mitochondrial"/>
    <property type="match status" value="1"/>
</dbReference>
<evidence type="ECO:0000313" key="16">
    <source>
        <dbReference type="EMBL" id="RSY86961.1"/>
    </source>
</evidence>
<dbReference type="InterPro" id="IPR038363">
    <property type="entry name" value="LepA_C_sf"/>
</dbReference>
<dbReference type="PROSITE" id="PS51722">
    <property type="entry name" value="G_TR_2"/>
    <property type="match status" value="1"/>
</dbReference>
<feature type="binding site" evidence="12">
    <location>
        <begin position="18"/>
        <end position="23"/>
    </location>
    <ligand>
        <name>GTP</name>
        <dbReference type="ChEBI" id="CHEBI:37565"/>
    </ligand>
</feature>
<evidence type="ECO:0000256" key="8">
    <source>
        <dbReference type="ARBA" id="ARBA00050293"/>
    </source>
</evidence>
<evidence type="ECO:0000256" key="6">
    <source>
        <dbReference type="ARBA" id="ARBA00023134"/>
    </source>
</evidence>
<dbReference type="Pfam" id="PF03144">
    <property type="entry name" value="GTP_EFTU_D2"/>
    <property type="match status" value="1"/>
</dbReference>